<dbReference type="Pfam" id="PF23562">
    <property type="entry name" value="AMP-binding_C_3"/>
    <property type="match status" value="1"/>
</dbReference>
<accession>A0A2T2N8Y5</accession>
<dbReference type="Gene3D" id="3.40.50.12780">
    <property type="entry name" value="N-terminal domain of ligase-like"/>
    <property type="match status" value="1"/>
</dbReference>
<evidence type="ECO:0000259" key="4">
    <source>
        <dbReference type="Pfam" id="PF07993"/>
    </source>
</evidence>
<dbReference type="PANTHER" id="PTHR43439">
    <property type="entry name" value="PHENYLACETATE-COENZYME A LIGASE"/>
    <property type="match status" value="1"/>
</dbReference>
<dbReference type="Pfam" id="PF07993">
    <property type="entry name" value="NAD_binding_4"/>
    <property type="match status" value="1"/>
</dbReference>
<reference evidence="5 6" key="1">
    <citation type="journal article" date="2018" name="Front. Microbiol.">
        <title>Genome-Wide Analysis of Corynespora cassiicola Leaf Fall Disease Putative Effectors.</title>
        <authorList>
            <person name="Lopez D."/>
            <person name="Ribeiro S."/>
            <person name="Label P."/>
            <person name="Fumanal B."/>
            <person name="Venisse J.S."/>
            <person name="Kohler A."/>
            <person name="de Oliveira R.R."/>
            <person name="Labutti K."/>
            <person name="Lipzen A."/>
            <person name="Lail K."/>
            <person name="Bauer D."/>
            <person name="Ohm R.A."/>
            <person name="Barry K.W."/>
            <person name="Spatafora J."/>
            <person name="Grigoriev I.V."/>
            <person name="Martin F.M."/>
            <person name="Pujade-Renaud V."/>
        </authorList>
    </citation>
    <scope>NUCLEOTIDE SEQUENCE [LARGE SCALE GENOMIC DNA]</scope>
    <source>
        <strain evidence="5 6">Philippines</strain>
    </source>
</reference>
<proteinExistence type="predicted"/>
<dbReference type="Gene3D" id="1.10.1200.10">
    <property type="entry name" value="ACP-like"/>
    <property type="match status" value="1"/>
</dbReference>
<dbReference type="AlphaFoldDB" id="A0A2T2N8Y5"/>
<evidence type="ECO:0000259" key="3">
    <source>
        <dbReference type="Pfam" id="PF00501"/>
    </source>
</evidence>
<dbReference type="PROSITE" id="PS00455">
    <property type="entry name" value="AMP_BINDING"/>
    <property type="match status" value="1"/>
</dbReference>
<evidence type="ECO:0000313" key="5">
    <source>
        <dbReference type="EMBL" id="PSN61885.1"/>
    </source>
</evidence>
<dbReference type="InterPro" id="IPR042099">
    <property type="entry name" value="ANL_N_sf"/>
</dbReference>
<sequence>MEPVYGKRLMPAVVDETARENPGLVYASVPLSTNIGDGFKNITFSDIASATNHVAAWIEKTMGRSSEFETIAYMGLGDLRYVVVFLAAVKCGYKVLLPSLRNSTWMNTSLLEQTKCTRLLFAPEVESFVKPLLGETPHLSIHPIEPLETLIRPDTPHYVYDKQYDLARWDPILVLHSSGSTGPPRPIVMNHNTFAVGDNDRNLPTVPGRVNQNWSLWDFPEKESFFSPFPAFHLAGFSSMVTLPIYYSNATLILPPSTRPPSGHLVSEIMDHFKLKSIFCPPIIAEQLVQEPSGLEKCKSLKFLLYAGGPLSQAAGEALSKVTDVCQFYGSTETGPVQALVPRREDWASLEWHPRQEVTMDPSIEGMYEMILKHNPSLEGVRSISCNFPDVEVWRTKDLFKPHPTKEGLWKFHGRSDDIIVLSNGEKFNPVPSEVHISSHPLLSGALIIGQGYPQASLVLEPKDHQLDPVELIDRAWPTIEKANSEAPAHARLTRDMIIVGTKDRLFDRAAKGTVVRKSSSKKYEKDVSELYTREISKNLQHISLAPSSDLAMTSKFVADVIHVAFPGHMFTPEDDLFVMGLDSLQTTEIISLLKAGIQSNSDDNISWVTAKFVYEHPTISSLSSAIFQHLDSKDVGTVADKGPSHRSQKMEQLVENYTQNLPEPQDKTPSAVSHVILTGTTGSLGTQILAKLLADPNISRISCFDRSSDAGERVTKSLSSWSSPPILDLNRVSFHQVDYGKKDFGLESQVCLKLKETVSVIIHNAWKVDFNHSLDSFEAVHIRGVRNFIDFAGSSSMIPRVVFISSISSVGNWADIIPKDDSANSKAIIPEAIPPTPAVAQPIGYAESKAVAEQILAKANLNSKIPVSIFRIGQIAGPVSAKNGGCWNEHEWFPLLLKTSKALGELPAGETFDSIDWVPMDVLATIILELIISSSSSAPALQVRHIVNPTVRPWDELLPAVQGKLGVDQTMRLEEWVEELEKVDLKDKEAVARLPAVKILDFFREMVNSMYAGAKNARFSTLASQDDSLSLKALEPVKKEWIEKWIGQWGF</sequence>
<keyword evidence="1" id="KW-0596">Phosphopantetheine</keyword>
<dbReference type="Proteomes" id="UP000240883">
    <property type="component" value="Unassembled WGS sequence"/>
</dbReference>
<feature type="domain" description="Thioester reductase (TE)" evidence="4">
    <location>
        <begin position="678"/>
        <end position="928"/>
    </location>
</feature>
<keyword evidence="2" id="KW-0597">Phosphoprotein</keyword>
<organism evidence="5 6">
    <name type="scientific">Corynespora cassiicola Philippines</name>
    <dbReference type="NCBI Taxonomy" id="1448308"/>
    <lineage>
        <taxon>Eukaryota</taxon>
        <taxon>Fungi</taxon>
        <taxon>Dikarya</taxon>
        <taxon>Ascomycota</taxon>
        <taxon>Pezizomycotina</taxon>
        <taxon>Dothideomycetes</taxon>
        <taxon>Pleosporomycetidae</taxon>
        <taxon>Pleosporales</taxon>
        <taxon>Corynesporascaceae</taxon>
        <taxon>Corynespora</taxon>
    </lineage>
</organism>
<dbReference type="InterPro" id="IPR000873">
    <property type="entry name" value="AMP-dep_synth/lig_dom"/>
</dbReference>
<gene>
    <name evidence="5" type="ORF">BS50DRAFT_533920</name>
</gene>
<dbReference type="InterPro" id="IPR036736">
    <property type="entry name" value="ACP-like_sf"/>
</dbReference>
<dbReference type="Gene3D" id="3.40.50.720">
    <property type="entry name" value="NAD(P)-binding Rossmann-like Domain"/>
    <property type="match status" value="1"/>
</dbReference>
<dbReference type="InterPro" id="IPR051414">
    <property type="entry name" value="Adenylate-forming_Reductase"/>
</dbReference>
<evidence type="ECO:0000313" key="6">
    <source>
        <dbReference type="Proteomes" id="UP000240883"/>
    </source>
</evidence>
<dbReference type="SUPFAM" id="SSF51735">
    <property type="entry name" value="NAD(P)-binding Rossmann-fold domains"/>
    <property type="match status" value="1"/>
</dbReference>
<evidence type="ECO:0000256" key="2">
    <source>
        <dbReference type="ARBA" id="ARBA00022553"/>
    </source>
</evidence>
<protein>
    <submittedName>
        <fullName evidence="5">Acetyl-CoA synthetase-like protein</fullName>
    </submittedName>
</protein>
<name>A0A2T2N8Y5_CORCC</name>
<dbReference type="InterPro" id="IPR020845">
    <property type="entry name" value="AMP-binding_CS"/>
</dbReference>
<dbReference type="SUPFAM" id="SSF56801">
    <property type="entry name" value="Acetyl-CoA synthetase-like"/>
    <property type="match status" value="1"/>
</dbReference>
<dbReference type="PANTHER" id="PTHR43439:SF2">
    <property type="entry name" value="ENZYME, PUTATIVE (JCVI)-RELATED"/>
    <property type="match status" value="1"/>
</dbReference>
<dbReference type="OrthoDB" id="429813at2759"/>
<keyword evidence="6" id="KW-1185">Reference proteome</keyword>
<dbReference type="STRING" id="1448308.A0A2T2N8Y5"/>
<feature type="domain" description="AMP-dependent synthetase/ligase" evidence="3">
    <location>
        <begin position="37"/>
        <end position="348"/>
    </location>
</feature>
<evidence type="ECO:0000256" key="1">
    <source>
        <dbReference type="ARBA" id="ARBA00022450"/>
    </source>
</evidence>
<dbReference type="SUPFAM" id="SSF47336">
    <property type="entry name" value="ACP-like"/>
    <property type="match status" value="1"/>
</dbReference>
<dbReference type="Pfam" id="PF00501">
    <property type="entry name" value="AMP-binding"/>
    <property type="match status" value="1"/>
</dbReference>
<dbReference type="InterPro" id="IPR036291">
    <property type="entry name" value="NAD(P)-bd_dom_sf"/>
</dbReference>
<dbReference type="InterPro" id="IPR013120">
    <property type="entry name" value="FAR_NAD-bd"/>
</dbReference>
<dbReference type="EMBL" id="KZ678143">
    <property type="protein sequence ID" value="PSN61885.1"/>
    <property type="molecule type" value="Genomic_DNA"/>
</dbReference>